<dbReference type="AlphaFoldDB" id="A0A0W8B352"/>
<gene>
    <name evidence="2" type="ORF">AM587_10006274</name>
</gene>
<organism evidence="2 3">
    <name type="scientific">Phytophthora nicotianae</name>
    <name type="common">Potato buckeye rot agent</name>
    <name type="synonym">Phytophthora parasitica</name>
    <dbReference type="NCBI Taxonomy" id="4792"/>
    <lineage>
        <taxon>Eukaryota</taxon>
        <taxon>Sar</taxon>
        <taxon>Stramenopiles</taxon>
        <taxon>Oomycota</taxon>
        <taxon>Peronosporomycetes</taxon>
        <taxon>Peronosporales</taxon>
        <taxon>Peronosporaceae</taxon>
        <taxon>Phytophthora</taxon>
    </lineage>
</organism>
<name>A0A0W8B352_PHYNI</name>
<dbReference type="OrthoDB" id="122239at2759"/>
<dbReference type="SUPFAM" id="SSF52058">
    <property type="entry name" value="L domain-like"/>
    <property type="match status" value="1"/>
</dbReference>
<dbReference type="InterPro" id="IPR032675">
    <property type="entry name" value="LRR_dom_sf"/>
</dbReference>
<proteinExistence type="predicted"/>
<accession>A0A0W8B352</accession>
<comment type="caution">
    <text evidence="2">The sequence shown here is derived from an EMBL/GenBank/DDBJ whole genome shotgun (WGS) entry which is preliminary data.</text>
</comment>
<evidence type="ECO:0000313" key="3">
    <source>
        <dbReference type="Proteomes" id="UP000052943"/>
    </source>
</evidence>
<dbReference type="Proteomes" id="UP000052943">
    <property type="component" value="Unassembled WGS sequence"/>
</dbReference>
<keyword evidence="1" id="KW-1133">Transmembrane helix</keyword>
<reference evidence="2 3" key="1">
    <citation type="submission" date="2015-11" db="EMBL/GenBank/DDBJ databases">
        <title>Genomes and virulence difference between two physiological races of Phytophthora nicotianae.</title>
        <authorList>
            <person name="Liu H."/>
            <person name="Ma X."/>
            <person name="Yu H."/>
            <person name="Fang D."/>
            <person name="Li Y."/>
            <person name="Wang X."/>
            <person name="Wang W."/>
            <person name="Dong Y."/>
            <person name="Xiao B."/>
        </authorList>
    </citation>
    <scope>NUCLEOTIDE SEQUENCE [LARGE SCALE GENOMIC DNA]</scope>
    <source>
        <strain evidence="3">race 0</strain>
    </source>
</reference>
<dbReference type="STRING" id="4790.A0A0W8B352"/>
<feature type="transmembrane region" description="Helical" evidence="1">
    <location>
        <begin position="217"/>
        <end position="240"/>
    </location>
</feature>
<feature type="transmembrane region" description="Helical" evidence="1">
    <location>
        <begin position="344"/>
        <end position="366"/>
    </location>
</feature>
<keyword evidence="1" id="KW-0472">Membrane</keyword>
<dbReference type="Gene3D" id="3.80.10.10">
    <property type="entry name" value="Ribonuclease Inhibitor"/>
    <property type="match status" value="1"/>
</dbReference>
<feature type="transmembrane region" description="Helical" evidence="1">
    <location>
        <begin position="66"/>
        <end position="86"/>
    </location>
</feature>
<sequence>MVQARVGFQEERFSPVVIRFCWACFVLLHVAGLVYYGFTAWCYWNLPDTHLDAWLTLYYLGMETQYDRTIAMFMGTVAIIHGLYLVWMISWSFKKRQLVFAIYNVFRLPSFLLRFLPARKGSRSVHPKGISNDVYRAFFTRDGLLGVDGPYFDMILFIREVVETALQTHQAYRMSLLLPRIAINRCYVALLVINCWAIALVHNMFHENSTKRRVWSLISDCVLDTVTSIGISTVLLISYINDFNFERNGFPVQKWYEDEWVVQALSEFQMILVTSWRDLFTRLIFAVSLFGDMDNMKMAMRAKRAKRTSITTGKSRGNRATMIAPYSGNGPNANLVQKNRAKHLLFKVSQFVFFVWGITILTLHLYAESIQQYPQCWMKVRPWFTGQPSCSLLVLDCHEKHLRGTKREVTEQWIGFDPESVTRTVVRHCPALELPEVLTAFSRLNAIKMYNTTIASWDSNAALTQTNQTSLMTLFLIRVNFSLGELPAGLQSPDFPQSLGDIEICITNLRSFPDDIDMKWPRFGSIYIEASQLHEVPASLVRLAPFDLSLSMNPISVLPPQLFEEESVAYLSFGGTLITQLPENVTKLSSSLGDLNLSYNNLSFLWSWIDPIIDHEPNTPLSLAGTPYCRDLERIFTGEQTNFLSIPPLSQNNAEMSIFADASVGNWATLKKSVSCAEQDRTWYPIDFEDQYSSIRIVDG</sequence>
<dbReference type="EMBL" id="LNFO01006089">
    <property type="protein sequence ID" value="KUF66233.1"/>
    <property type="molecule type" value="Genomic_DNA"/>
</dbReference>
<evidence type="ECO:0000313" key="2">
    <source>
        <dbReference type="EMBL" id="KUF66233.1"/>
    </source>
</evidence>
<protein>
    <submittedName>
        <fullName evidence="2">Uncharacterized protein</fullName>
    </submittedName>
</protein>
<feature type="transmembrane region" description="Helical" evidence="1">
    <location>
        <begin position="20"/>
        <end position="46"/>
    </location>
</feature>
<evidence type="ECO:0000256" key="1">
    <source>
        <dbReference type="SAM" id="Phobius"/>
    </source>
</evidence>
<keyword evidence="1" id="KW-0812">Transmembrane</keyword>
<feature type="transmembrane region" description="Helical" evidence="1">
    <location>
        <begin position="182"/>
        <end position="205"/>
    </location>
</feature>